<evidence type="ECO:0000256" key="1">
    <source>
        <dbReference type="ARBA" id="ARBA00004429"/>
    </source>
</evidence>
<dbReference type="InterPro" id="IPR047590">
    <property type="entry name" value="FtsX_proteobact-type"/>
</dbReference>
<evidence type="ECO:0000256" key="8">
    <source>
        <dbReference type="ARBA" id="ARBA00022692"/>
    </source>
</evidence>
<protein>
    <recommendedName>
        <fullName evidence="4 12">Cell division protein FtsX</fullName>
    </recommendedName>
</protein>
<name>A0A1H8GBY4_9PROT</name>
<feature type="domain" description="FtsX extracellular" evidence="15">
    <location>
        <begin position="63"/>
        <end position="155"/>
    </location>
</feature>
<reference evidence="16 17" key="1">
    <citation type="submission" date="2016-10" db="EMBL/GenBank/DDBJ databases">
        <authorList>
            <person name="de Groot N.N."/>
        </authorList>
    </citation>
    <scope>NUCLEOTIDE SEQUENCE [LARGE SCALE GENOMIC DNA]</scope>
    <source>
        <strain evidence="16 17">Nm22</strain>
    </source>
</reference>
<keyword evidence="6 12" id="KW-0997">Cell inner membrane</keyword>
<comment type="function">
    <text evidence="12">Part of the ABC transporter FtsEX involved in cellular division.</text>
</comment>
<feature type="transmembrane region" description="Helical" evidence="13">
    <location>
        <begin position="21"/>
        <end position="48"/>
    </location>
</feature>
<evidence type="ECO:0000256" key="2">
    <source>
        <dbReference type="ARBA" id="ARBA00007379"/>
    </source>
</evidence>
<keyword evidence="11 12" id="KW-0131">Cell cycle</keyword>
<comment type="subunit">
    <text evidence="3">Forms a membrane-associated complex with FtsE.</text>
</comment>
<dbReference type="RefSeq" id="WP_090633244.1">
    <property type="nucleotide sequence ID" value="NZ_FOCP01000017.1"/>
</dbReference>
<proteinExistence type="inferred from homology"/>
<keyword evidence="8 13" id="KW-0812">Transmembrane</keyword>
<feature type="transmembrane region" description="Helical" evidence="13">
    <location>
        <begin position="275"/>
        <end position="293"/>
    </location>
</feature>
<dbReference type="PIRSF" id="PIRSF003097">
    <property type="entry name" value="FtsX"/>
    <property type="match status" value="1"/>
</dbReference>
<evidence type="ECO:0000256" key="5">
    <source>
        <dbReference type="ARBA" id="ARBA00022475"/>
    </source>
</evidence>
<dbReference type="GO" id="GO:0032153">
    <property type="term" value="C:cell division site"/>
    <property type="evidence" value="ECO:0007669"/>
    <property type="project" value="TreeGrafter"/>
</dbReference>
<feature type="transmembrane region" description="Helical" evidence="13">
    <location>
        <begin position="223"/>
        <end position="246"/>
    </location>
</feature>
<comment type="subcellular location">
    <subcellularLocation>
        <location evidence="1">Cell inner membrane</location>
        <topology evidence="1">Multi-pass membrane protein</topology>
    </subcellularLocation>
</comment>
<evidence type="ECO:0000256" key="4">
    <source>
        <dbReference type="ARBA" id="ARBA00021907"/>
    </source>
</evidence>
<keyword evidence="10 12" id="KW-0472">Membrane</keyword>
<dbReference type="InterPro" id="IPR004513">
    <property type="entry name" value="FtsX"/>
</dbReference>
<feature type="transmembrane region" description="Helical" evidence="13">
    <location>
        <begin position="171"/>
        <end position="193"/>
    </location>
</feature>
<comment type="similarity">
    <text evidence="2 12">Belongs to the ABC-4 integral membrane protein family. FtsX subfamily.</text>
</comment>
<organism evidence="16 17">
    <name type="scientific">Nitrosomonas marina</name>
    <dbReference type="NCBI Taxonomy" id="917"/>
    <lineage>
        <taxon>Bacteria</taxon>
        <taxon>Pseudomonadati</taxon>
        <taxon>Pseudomonadota</taxon>
        <taxon>Betaproteobacteria</taxon>
        <taxon>Nitrosomonadales</taxon>
        <taxon>Nitrosomonadaceae</taxon>
        <taxon>Nitrosomonas</taxon>
    </lineage>
</organism>
<keyword evidence="5 12" id="KW-1003">Cell membrane</keyword>
<evidence type="ECO:0000256" key="9">
    <source>
        <dbReference type="ARBA" id="ARBA00022989"/>
    </source>
</evidence>
<evidence type="ECO:0000259" key="15">
    <source>
        <dbReference type="Pfam" id="PF18075"/>
    </source>
</evidence>
<gene>
    <name evidence="16" type="ORF">SAMN05216325_11753</name>
</gene>
<evidence type="ECO:0000256" key="7">
    <source>
        <dbReference type="ARBA" id="ARBA00022618"/>
    </source>
</evidence>
<dbReference type="Proteomes" id="UP000199459">
    <property type="component" value="Unassembled WGS sequence"/>
</dbReference>
<sequence>MIKAWLSQHGFVFGQTLKRMVLSPVTNLLSILVMGVAFSLPVGVYILLQNLHAISGQTVVTPQMSLFFKQHATEQDIDTIRNLLQEQKRIVGIEFVPKDQALLQLQQSGGLENIIHSLGRNPLPDAFLVDIQDVDIEALDQLQTTMQGWPEIEYVQFDSVWTKRLEAMLNFGRVVVLLLFALLSVAVVAVMFNTIRLQIMTRRDEIELSKLIGATDSFIRRPFLYFGAIQGLAGGITAWLIIALVLQTINGQLKTLADLYAWNVHLQHLPEQDSISLLLFAAWLGWLGARLAVAGHLRGIETDT</sequence>
<dbReference type="Pfam" id="PF18075">
    <property type="entry name" value="FtsX_ECD"/>
    <property type="match status" value="1"/>
</dbReference>
<dbReference type="Gene3D" id="3.30.70.3040">
    <property type="match status" value="1"/>
</dbReference>
<dbReference type="Pfam" id="PF02687">
    <property type="entry name" value="FtsX"/>
    <property type="match status" value="1"/>
</dbReference>
<evidence type="ECO:0000256" key="10">
    <source>
        <dbReference type="ARBA" id="ARBA00023136"/>
    </source>
</evidence>
<dbReference type="InterPro" id="IPR040690">
    <property type="entry name" value="FtsX_ECD"/>
</dbReference>
<evidence type="ECO:0000259" key="14">
    <source>
        <dbReference type="Pfam" id="PF02687"/>
    </source>
</evidence>
<dbReference type="PANTHER" id="PTHR47755">
    <property type="entry name" value="CELL DIVISION PROTEIN FTSX"/>
    <property type="match status" value="1"/>
</dbReference>
<dbReference type="EMBL" id="FOCP01000017">
    <property type="protein sequence ID" value="SEN41661.1"/>
    <property type="molecule type" value="Genomic_DNA"/>
</dbReference>
<evidence type="ECO:0000256" key="12">
    <source>
        <dbReference type="PIRNR" id="PIRNR003097"/>
    </source>
</evidence>
<dbReference type="GO" id="GO:0005886">
    <property type="term" value="C:plasma membrane"/>
    <property type="evidence" value="ECO:0007669"/>
    <property type="project" value="UniProtKB-SubCell"/>
</dbReference>
<keyword evidence="7 12" id="KW-0132">Cell division</keyword>
<evidence type="ECO:0000256" key="13">
    <source>
        <dbReference type="SAM" id="Phobius"/>
    </source>
</evidence>
<keyword evidence="9 13" id="KW-1133">Transmembrane helix</keyword>
<evidence type="ECO:0000256" key="3">
    <source>
        <dbReference type="ARBA" id="ARBA00011160"/>
    </source>
</evidence>
<dbReference type="STRING" id="917.SAMN05216326_10196"/>
<evidence type="ECO:0000256" key="11">
    <source>
        <dbReference type="ARBA" id="ARBA00023306"/>
    </source>
</evidence>
<dbReference type="GO" id="GO:0051301">
    <property type="term" value="P:cell division"/>
    <property type="evidence" value="ECO:0007669"/>
    <property type="project" value="UniProtKB-KW"/>
</dbReference>
<feature type="domain" description="ABC3 transporter permease C-terminal" evidence="14">
    <location>
        <begin position="178"/>
        <end position="275"/>
    </location>
</feature>
<accession>A0A1H8GBY4</accession>
<dbReference type="PANTHER" id="PTHR47755:SF1">
    <property type="entry name" value="CELL DIVISION PROTEIN FTSX"/>
    <property type="match status" value="1"/>
</dbReference>
<dbReference type="InterPro" id="IPR003838">
    <property type="entry name" value="ABC3_permease_C"/>
</dbReference>
<dbReference type="OrthoDB" id="9813411at2"/>
<dbReference type="NCBIfam" id="TIGR00439">
    <property type="entry name" value="FtsX_Gneg"/>
    <property type="match status" value="1"/>
</dbReference>
<evidence type="ECO:0000256" key="6">
    <source>
        <dbReference type="ARBA" id="ARBA00022519"/>
    </source>
</evidence>
<evidence type="ECO:0000313" key="16">
    <source>
        <dbReference type="EMBL" id="SEN41661.1"/>
    </source>
</evidence>
<dbReference type="AlphaFoldDB" id="A0A1H8GBY4"/>
<evidence type="ECO:0000313" key="17">
    <source>
        <dbReference type="Proteomes" id="UP000199459"/>
    </source>
</evidence>